<name>C4V1K3_9FIRM</name>
<dbReference type="EMBL" id="ACLA01000005">
    <property type="protein sequence ID" value="EEQ49329.1"/>
    <property type="molecule type" value="Genomic_DNA"/>
</dbReference>
<evidence type="ECO:0000313" key="1">
    <source>
        <dbReference type="EMBL" id="EEQ49329.1"/>
    </source>
</evidence>
<gene>
    <name evidence="1" type="ORF">HMPREF0908_0397</name>
</gene>
<protein>
    <submittedName>
        <fullName evidence="1">Uncharacterized protein</fullName>
    </submittedName>
</protein>
<dbReference type="OrthoDB" id="1857275at2"/>
<reference evidence="1 2" key="1">
    <citation type="submission" date="2009-04" db="EMBL/GenBank/DDBJ databases">
        <authorList>
            <person name="Qin X."/>
            <person name="Bachman B."/>
            <person name="Battles P."/>
            <person name="Bell A."/>
            <person name="Bess C."/>
            <person name="Bickham C."/>
            <person name="Chaboub L."/>
            <person name="Chen D."/>
            <person name="Coyle M."/>
            <person name="Deiros D.R."/>
            <person name="Dinh H."/>
            <person name="Forbes L."/>
            <person name="Fowler G."/>
            <person name="Francisco L."/>
            <person name="Fu Q."/>
            <person name="Gubbala S."/>
            <person name="Hale W."/>
            <person name="Han Y."/>
            <person name="Hemphill L."/>
            <person name="Highlander S.K."/>
            <person name="Hirani K."/>
            <person name="Hogues M."/>
            <person name="Jackson L."/>
            <person name="Jakkamsetti A."/>
            <person name="Javaid M."/>
            <person name="Jiang H."/>
            <person name="Korchina V."/>
            <person name="Kovar C."/>
            <person name="Lara F."/>
            <person name="Lee S."/>
            <person name="Mata R."/>
            <person name="Mathew T."/>
            <person name="Moen C."/>
            <person name="Morales K."/>
            <person name="Munidasa M."/>
            <person name="Nazareth L."/>
            <person name="Ngo R."/>
            <person name="Nguyen L."/>
            <person name="Okwuonu G."/>
            <person name="Ongeri F."/>
            <person name="Patil S."/>
            <person name="Petrosino J."/>
            <person name="Pham C."/>
            <person name="Pham P."/>
            <person name="Pu L.-L."/>
            <person name="Puazo M."/>
            <person name="Raj R."/>
            <person name="Reid J."/>
            <person name="Rouhana J."/>
            <person name="Saada N."/>
            <person name="Shang Y."/>
            <person name="Simmons D."/>
            <person name="Thornton R."/>
            <person name="Warren J."/>
            <person name="Weissenberger G."/>
            <person name="Zhang J."/>
            <person name="Zhang L."/>
            <person name="Zhou C."/>
            <person name="Zhu D."/>
            <person name="Muzny D."/>
            <person name="Worley K."/>
            <person name="Gibbs R."/>
        </authorList>
    </citation>
    <scope>NUCLEOTIDE SEQUENCE [LARGE SCALE GENOMIC DNA]</scope>
    <source>
        <strain evidence="1 2">ATCC 43531</strain>
    </source>
</reference>
<dbReference type="AlphaFoldDB" id="C4V1K3"/>
<accession>C4V1K3</accession>
<sequence>MNLKEAFQMQKILSRLLEEAASYLDDTDNVMTVTEKHLRSKVVPEQADEDVDCSEKFYMAYDPMTVLRAWHALMEEKERLGRAITQAKATMALNFDTAAEENKARRRFLKTLARLSEQRSTSRMKRGAGKGYVFNKDGNQTPYCYDIEVVKTIDYDRNAVRRMQEALSKTAADTSRALDEALLNVQVDYTLQLPITMPTLGEDSAERRLIERIFGYDGTSLTEIIEALEGK</sequence>
<evidence type="ECO:0000313" key="2">
    <source>
        <dbReference type="Proteomes" id="UP000005309"/>
    </source>
</evidence>
<keyword evidence="2" id="KW-1185">Reference proteome</keyword>
<dbReference type="RefSeq" id="WP_006690661.1">
    <property type="nucleotide sequence ID" value="NZ_GG694007.1"/>
</dbReference>
<comment type="caution">
    <text evidence="1">The sequence shown here is derived from an EMBL/GenBank/DDBJ whole genome shotgun (WGS) entry which is preliminary data.</text>
</comment>
<dbReference type="Proteomes" id="UP000005309">
    <property type="component" value="Unassembled WGS sequence"/>
</dbReference>
<proteinExistence type="predicted"/>
<dbReference type="eggNOG" id="ENOG502ZJNT">
    <property type="taxonomic scope" value="Bacteria"/>
</dbReference>
<organism evidence="1 2">
    <name type="scientific">Selenomonas flueggei ATCC 43531</name>
    <dbReference type="NCBI Taxonomy" id="638302"/>
    <lineage>
        <taxon>Bacteria</taxon>
        <taxon>Bacillati</taxon>
        <taxon>Bacillota</taxon>
        <taxon>Negativicutes</taxon>
        <taxon>Selenomonadales</taxon>
        <taxon>Selenomonadaceae</taxon>
        <taxon>Selenomonas</taxon>
    </lineage>
</organism>
<dbReference type="HOGENOM" id="CLU_112834_0_0_9"/>